<dbReference type="PANTHER" id="PTHR48013:SF12">
    <property type="entry name" value="DUAL SPECIFICITY MITOGEN-ACTIVATED PROTEIN KINASE KINASE 6"/>
    <property type="match status" value="1"/>
</dbReference>
<dbReference type="Bgee" id="ENSPREG00000007511">
    <property type="expression patterns" value="Expressed in head"/>
</dbReference>
<dbReference type="SUPFAM" id="SSF56112">
    <property type="entry name" value="Protein kinase-like (PK-like)"/>
    <property type="match status" value="1"/>
</dbReference>
<evidence type="ECO:0000256" key="6">
    <source>
        <dbReference type="ARBA" id="ARBA00022840"/>
    </source>
</evidence>
<keyword evidence="14" id="KW-0472">Membrane</keyword>
<dbReference type="PANTHER" id="PTHR48013">
    <property type="entry name" value="DUAL SPECIFICITY MITOGEN-ACTIVATED PROTEIN KINASE KINASE 5-RELATED"/>
    <property type="match status" value="1"/>
</dbReference>
<dbReference type="FunFam" id="3.30.200.20:FF:000126">
    <property type="entry name" value="Dual specificity mitogen-activated protein kinase kinase 4"/>
    <property type="match status" value="1"/>
</dbReference>
<sequence>MKIEACILHLCCKASRRSSSTRAMEGGSEKEGKVFCASPPPHQSRGEMPQPKGGKKKPVLKLSKEVFEQPTPAAVPPRDLDSKACVTIGEKKCEVKADDLEQICELGRGAYGVVDKMRHVPSDLIMAVKRIRATVNTQEQKRLLMDLDISMRTVDCFYTVTFYGALFREGDVWICMELMDTSLDKFYKQVIEKDLTIPEDILGKIAVSIVKALEHLHSNLQVIHRDVKPSNVLINTQGQVKMCDFGISGYLVDSVAKTMDAGCKPYMAPERINPETNQKGYNVKSDIWSLGITMIELAILRFPYDSWGTPFQQLKQVVEEPSPQLPADRFSPDFVDFTSQCLKKNAKERPTYTELMVSFLFYVHLVLLLISSFLIVYCLLLTAIITHYGADKIYNVCIHMTAKLS</sequence>
<keyword evidence="4" id="KW-0547">Nucleotide-binding</keyword>
<keyword evidence="2" id="KW-0597">Phosphoprotein</keyword>
<dbReference type="GO" id="GO:0005524">
    <property type="term" value="F:ATP binding"/>
    <property type="evidence" value="ECO:0007669"/>
    <property type="project" value="UniProtKB-KW"/>
</dbReference>
<evidence type="ECO:0000256" key="13">
    <source>
        <dbReference type="SAM" id="MobiDB-lite"/>
    </source>
</evidence>
<dbReference type="OMA" id="FPYNTWG"/>
<name>A0A3P9NN87_POERE</name>
<keyword evidence="14" id="KW-1133">Transmembrane helix</keyword>
<dbReference type="AlphaFoldDB" id="A0A3P9NN87"/>
<keyword evidence="17" id="KW-1185">Reference proteome</keyword>
<dbReference type="PROSITE" id="PS00108">
    <property type="entry name" value="PROTEIN_KINASE_ST"/>
    <property type="match status" value="1"/>
</dbReference>
<keyword evidence="14" id="KW-0812">Transmembrane</keyword>
<reference evidence="17" key="1">
    <citation type="submission" date="2013-11" db="EMBL/GenBank/DDBJ databases">
        <title>The genomic landscape of the Guanapo guppy.</title>
        <authorList>
            <person name="Kuenstner A."/>
            <person name="Dreyer C."/>
        </authorList>
    </citation>
    <scope>NUCLEOTIDE SEQUENCE</scope>
    <source>
        <strain evidence="17">Guanapo</strain>
    </source>
</reference>
<dbReference type="InterPro" id="IPR000719">
    <property type="entry name" value="Prot_kinase_dom"/>
</dbReference>
<dbReference type="EC" id="2.7.12.2" evidence="9"/>
<comment type="catalytic activity">
    <reaction evidence="12">
        <text>L-tyrosyl-[protein] + ATP = O-phospho-L-tyrosyl-[protein] + ADP + H(+)</text>
        <dbReference type="Rhea" id="RHEA:10596"/>
        <dbReference type="Rhea" id="RHEA-COMP:10136"/>
        <dbReference type="Rhea" id="RHEA-COMP:20101"/>
        <dbReference type="ChEBI" id="CHEBI:15378"/>
        <dbReference type="ChEBI" id="CHEBI:30616"/>
        <dbReference type="ChEBI" id="CHEBI:46858"/>
        <dbReference type="ChEBI" id="CHEBI:61978"/>
        <dbReference type="ChEBI" id="CHEBI:456216"/>
        <dbReference type="EC" id="2.7.12.2"/>
    </reaction>
</comment>
<dbReference type="SMART" id="SM00220">
    <property type="entry name" value="S_TKc"/>
    <property type="match status" value="1"/>
</dbReference>
<evidence type="ECO:0000256" key="4">
    <source>
        <dbReference type="ARBA" id="ARBA00022741"/>
    </source>
</evidence>
<dbReference type="InterPro" id="IPR011009">
    <property type="entry name" value="Kinase-like_dom_sf"/>
</dbReference>
<accession>A0A3P9NN87</accession>
<evidence type="ECO:0000256" key="7">
    <source>
        <dbReference type="ARBA" id="ARBA00023137"/>
    </source>
</evidence>
<dbReference type="STRING" id="8081.ENSPREP00000011025"/>
<comment type="catalytic activity">
    <reaction evidence="10">
        <text>L-seryl-[protein] + ATP = O-phospho-L-seryl-[protein] + ADP + H(+)</text>
        <dbReference type="Rhea" id="RHEA:17989"/>
        <dbReference type="Rhea" id="RHEA-COMP:9863"/>
        <dbReference type="Rhea" id="RHEA-COMP:11604"/>
        <dbReference type="ChEBI" id="CHEBI:15378"/>
        <dbReference type="ChEBI" id="CHEBI:29999"/>
        <dbReference type="ChEBI" id="CHEBI:30616"/>
        <dbReference type="ChEBI" id="CHEBI:83421"/>
        <dbReference type="ChEBI" id="CHEBI:456216"/>
        <dbReference type="EC" id="2.7.12.2"/>
    </reaction>
</comment>
<dbReference type="Gene3D" id="3.30.200.20">
    <property type="entry name" value="Phosphorylase Kinase, domain 1"/>
    <property type="match status" value="1"/>
</dbReference>
<evidence type="ECO:0000256" key="5">
    <source>
        <dbReference type="ARBA" id="ARBA00022777"/>
    </source>
</evidence>
<evidence type="ECO:0000256" key="1">
    <source>
        <dbReference type="ARBA" id="ARBA00022527"/>
    </source>
</evidence>
<dbReference type="CDD" id="cd06617">
    <property type="entry name" value="PKc_MKK3_6"/>
    <property type="match status" value="1"/>
</dbReference>
<dbReference type="GO" id="GO:0004708">
    <property type="term" value="F:MAP kinase kinase activity"/>
    <property type="evidence" value="ECO:0007669"/>
    <property type="project" value="UniProtKB-EC"/>
</dbReference>
<dbReference type="GeneTree" id="ENSGT00940000157836"/>
<evidence type="ECO:0000256" key="2">
    <source>
        <dbReference type="ARBA" id="ARBA00022553"/>
    </source>
</evidence>
<comment type="similarity">
    <text evidence="8">Belongs to the protein kinase superfamily. STE Ser/Thr protein kinase family. MAP kinase kinase subfamily.</text>
</comment>
<evidence type="ECO:0000256" key="11">
    <source>
        <dbReference type="ARBA" id="ARBA00049299"/>
    </source>
</evidence>
<feature type="region of interest" description="Disordered" evidence="13">
    <location>
        <begin position="21"/>
        <end position="57"/>
    </location>
</feature>
<dbReference type="Pfam" id="PF00069">
    <property type="entry name" value="Pkinase"/>
    <property type="match status" value="1"/>
</dbReference>
<dbReference type="Gene3D" id="1.10.510.10">
    <property type="entry name" value="Transferase(Phosphotransferase) domain 1"/>
    <property type="match status" value="1"/>
</dbReference>
<evidence type="ECO:0000256" key="3">
    <source>
        <dbReference type="ARBA" id="ARBA00022679"/>
    </source>
</evidence>
<dbReference type="GO" id="GO:0004713">
    <property type="term" value="F:protein tyrosine kinase activity"/>
    <property type="evidence" value="ECO:0007669"/>
    <property type="project" value="UniProtKB-KW"/>
</dbReference>
<reference evidence="16" key="2">
    <citation type="submission" date="2025-08" db="UniProtKB">
        <authorList>
            <consortium name="Ensembl"/>
        </authorList>
    </citation>
    <scope>IDENTIFICATION</scope>
    <source>
        <strain evidence="16">Guanapo</strain>
    </source>
</reference>
<evidence type="ECO:0000256" key="12">
    <source>
        <dbReference type="ARBA" id="ARBA00051693"/>
    </source>
</evidence>
<evidence type="ECO:0000256" key="8">
    <source>
        <dbReference type="ARBA" id="ARBA00038035"/>
    </source>
</evidence>
<dbReference type="Proteomes" id="UP000242638">
    <property type="component" value="Unassembled WGS sequence"/>
</dbReference>
<evidence type="ECO:0000313" key="17">
    <source>
        <dbReference type="Proteomes" id="UP000242638"/>
    </source>
</evidence>
<keyword evidence="6" id="KW-0067">ATP-binding</keyword>
<keyword evidence="7" id="KW-0829">Tyrosine-protein kinase</keyword>
<evidence type="ECO:0000256" key="10">
    <source>
        <dbReference type="ARBA" id="ARBA00049014"/>
    </source>
</evidence>
<evidence type="ECO:0000256" key="9">
    <source>
        <dbReference type="ARBA" id="ARBA00038999"/>
    </source>
</evidence>
<keyword evidence="5" id="KW-0418">Kinase</keyword>
<organism evidence="16 17">
    <name type="scientific">Poecilia reticulata</name>
    <name type="common">Guppy</name>
    <name type="synonym">Acanthophacelus reticulatus</name>
    <dbReference type="NCBI Taxonomy" id="8081"/>
    <lineage>
        <taxon>Eukaryota</taxon>
        <taxon>Metazoa</taxon>
        <taxon>Chordata</taxon>
        <taxon>Craniata</taxon>
        <taxon>Vertebrata</taxon>
        <taxon>Euteleostomi</taxon>
        <taxon>Actinopterygii</taxon>
        <taxon>Neopterygii</taxon>
        <taxon>Teleostei</taxon>
        <taxon>Neoteleostei</taxon>
        <taxon>Acanthomorphata</taxon>
        <taxon>Ovalentaria</taxon>
        <taxon>Atherinomorphae</taxon>
        <taxon>Cyprinodontiformes</taxon>
        <taxon>Poeciliidae</taxon>
        <taxon>Poeciliinae</taxon>
        <taxon>Poecilia</taxon>
    </lineage>
</organism>
<feature type="transmembrane region" description="Helical" evidence="14">
    <location>
        <begin position="359"/>
        <end position="385"/>
    </location>
</feature>
<evidence type="ECO:0000313" key="16">
    <source>
        <dbReference type="Ensembl" id="ENSPREP00000011025.1"/>
    </source>
</evidence>
<dbReference type="Ensembl" id="ENSPRET00000011152.1">
    <property type="protein sequence ID" value="ENSPREP00000011025.1"/>
    <property type="gene ID" value="ENSPREG00000007511.1"/>
</dbReference>
<protein>
    <recommendedName>
        <fullName evidence="9">mitogen-activated protein kinase kinase</fullName>
        <ecNumber evidence="9">2.7.12.2</ecNumber>
    </recommendedName>
</protein>
<dbReference type="FunFam" id="1.10.510.10:FF:000158">
    <property type="entry name" value="Dual specificity mitogen-activated protein kinase kinase 6"/>
    <property type="match status" value="1"/>
</dbReference>
<reference evidence="16" key="3">
    <citation type="submission" date="2025-09" db="UniProtKB">
        <authorList>
            <consortium name="Ensembl"/>
        </authorList>
    </citation>
    <scope>IDENTIFICATION</scope>
    <source>
        <strain evidence="16">Guanapo</strain>
    </source>
</reference>
<feature type="domain" description="Protein kinase" evidence="15">
    <location>
        <begin position="100"/>
        <end position="367"/>
    </location>
</feature>
<evidence type="ECO:0000259" key="15">
    <source>
        <dbReference type="PROSITE" id="PS50011"/>
    </source>
</evidence>
<dbReference type="PROSITE" id="PS50011">
    <property type="entry name" value="PROTEIN_KINASE_DOM"/>
    <property type="match status" value="1"/>
</dbReference>
<dbReference type="GO" id="GO:0004674">
    <property type="term" value="F:protein serine/threonine kinase activity"/>
    <property type="evidence" value="ECO:0007669"/>
    <property type="project" value="UniProtKB-KW"/>
</dbReference>
<comment type="catalytic activity">
    <reaction evidence="11">
        <text>L-threonyl-[protein] + ATP = O-phospho-L-threonyl-[protein] + ADP + H(+)</text>
        <dbReference type="Rhea" id="RHEA:46608"/>
        <dbReference type="Rhea" id="RHEA-COMP:11060"/>
        <dbReference type="Rhea" id="RHEA-COMP:11605"/>
        <dbReference type="ChEBI" id="CHEBI:15378"/>
        <dbReference type="ChEBI" id="CHEBI:30013"/>
        <dbReference type="ChEBI" id="CHEBI:30616"/>
        <dbReference type="ChEBI" id="CHEBI:61977"/>
        <dbReference type="ChEBI" id="CHEBI:456216"/>
        <dbReference type="EC" id="2.7.12.2"/>
    </reaction>
</comment>
<dbReference type="InterPro" id="IPR008271">
    <property type="entry name" value="Ser/Thr_kinase_AS"/>
</dbReference>
<keyword evidence="1" id="KW-0723">Serine/threonine-protein kinase</keyword>
<proteinExistence type="inferred from homology"/>
<keyword evidence="3" id="KW-0808">Transferase</keyword>
<evidence type="ECO:0000256" key="14">
    <source>
        <dbReference type="SAM" id="Phobius"/>
    </source>
</evidence>